<dbReference type="OrthoDB" id="9803968at2"/>
<dbReference type="InterPro" id="IPR000873">
    <property type="entry name" value="AMP-dep_synth/lig_dom"/>
</dbReference>
<organism evidence="4 5">
    <name type="scientific">Phenylobacterium deserti</name>
    <dbReference type="NCBI Taxonomy" id="1914756"/>
    <lineage>
        <taxon>Bacteria</taxon>
        <taxon>Pseudomonadati</taxon>
        <taxon>Pseudomonadota</taxon>
        <taxon>Alphaproteobacteria</taxon>
        <taxon>Caulobacterales</taxon>
        <taxon>Caulobacteraceae</taxon>
        <taxon>Phenylobacterium</taxon>
    </lineage>
</organism>
<proteinExistence type="inferred from homology"/>
<dbReference type="PANTHER" id="PTHR22754:SF32">
    <property type="entry name" value="DISCO-INTERACTING PROTEIN 2"/>
    <property type="match status" value="1"/>
</dbReference>
<name>A0A328AD88_9CAUL</name>
<evidence type="ECO:0000313" key="5">
    <source>
        <dbReference type="Proteomes" id="UP000249725"/>
    </source>
</evidence>
<feature type="domain" description="AMP-dependent synthetase/ligase" evidence="3">
    <location>
        <begin position="102"/>
        <end position="472"/>
    </location>
</feature>
<gene>
    <name evidence="4" type="ORF">DJ018_11390</name>
</gene>
<protein>
    <submittedName>
        <fullName evidence="4">Fatty acyl-AMP ligase</fullName>
    </submittedName>
</protein>
<dbReference type="Gene3D" id="3.40.50.12780">
    <property type="entry name" value="N-terminal domain of ligase-like"/>
    <property type="match status" value="1"/>
</dbReference>
<dbReference type="Pfam" id="PF00501">
    <property type="entry name" value="AMP-binding"/>
    <property type="match status" value="1"/>
</dbReference>
<dbReference type="AlphaFoldDB" id="A0A328AD88"/>
<evidence type="ECO:0000256" key="1">
    <source>
        <dbReference type="ARBA" id="ARBA00006432"/>
    </source>
</evidence>
<dbReference type="InterPro" id="IPR042099">
    <property type="entry name" value="ANL_N_sf"/>
</dbReference>
<keyword evidence="5" id="KW-1185">Reference proteome</keyword>
<dbReference type="Proteomes" id="UP000249725">
    <property type="component" value="Unassembled WGS sequence"/>
</dbReference>
<dbReference type="GO" id="GO:0006633">
    <property type="term" value="P:fatty acid biosynthetic process"/>
    <property type="evidence" value="ECO:0007669"/>
    <property type="project" value="TreeGrafter"/>
</dbReference>
<dbReference type="SUPFAM" id="SSF56801">
    <property type="entry name" value="Acetyl-CoA synthetase-like"/>
    <property type="match status" value="1"/>
</dbReference>
<dbReference type="NCBIfam" id="NF006624">
    <property type="entry name" value="PRK09192.1"/>
    <property type="match status" value="1"/>
</dbReference>
<dbReference type="GO" id="GO:0070566">
    <property type="term" value="F:adenylyltransferase activity"/>
    <property type="evidence" value="ECO:0007669"/>
    <property type="project" value="TreeGrafter"/>
</dbReference>
<dbReference type="CDD" id="cd05931">
    <property type="entry name" value="FAAL"/>
    <property type="match status" value="1"/>
</dbReference>
<evidence type="ECO:0000256" key="2">
    <source>
        <dbReference type="ARBA" id="ARBA00022598"/>
    </source>
</evidence>
<dbReference type="GO" id="GO:0016874">
    <property type="term" value="F:ligase activity"/>
    <property type="evidence" value="ECO:0007669"/>
    <property type="project" value="UniProtKB-KW"/>
</dbReference>
<sequence>MRSRCRRWCAVSASKRPGRACLRPPSRWRWACSCWCCGGAAGPLDFRSVLPGRFALTITPTSPGRRLRHADFATLTEALDYAATGETGINFHDLRGQLVLSQTYRRLREEAQGLGRAMLAAGLEAGDRVGLVADTTPEFVRAFFACQYAGIIPAPLPLPAPLGGKEAYVAQIGRMLSSAKAAAVFGPAAYDEWVQEAGREAGARLQLSLETLPDGAGRELPAIAPDQTCYLQFSSGSTRHPTGVVVTHRALMANAVAITRDGLQVKPEDRAVSWLPLYHDMGLIGFLLSPLASQMSVDLLPTAAFVRRPNLWLDMISRNGGTISYSPTFGYELCARRGDGGGLDLSKWRIAGVGGDMVRPGPLDAFAETFGGSGFRRSAFVASYGMAEATLALTMAPLEGGLRTETVDVDRMEQDGAVVAPQGEGRERSFVRCGPILPGHELQVRDETGEPLGERQVGRIFVRGPSLMREYFEQPEATAAALSADGWLDTGDLGFVVEGEVVPTGRAKDLILLNGRNVWPQDLEWTAEQAVGALRSGDVAAVSVTDEAGEERVVVLVQCRSSDPDVRRTITEDVTAVLRARHGVDAQVQLVGAHALPQTSSGKLSRSKARALFESGAFEKTAR</sequence>
<dbReference type="PANTHER" id="PTHR22754">
    <property type="entry name" value="DISCO-INTERACTING PROTEIN 2 DIP2 -RELATED"/>
    <property type="match status" value="1"/>
</dbReference>
<dbReference type="InterPro" id="IPR045851">
    <property type="entry name" value="AMP-bd_C_sf"/>
</dbReference>
<dbReference type="InterPro" id="IPR040097">
    <property type="entry name" value="FAAL/FAAC"/>
</dbReference>
<dbReference type="EMBL" id="QFYR01000002">
    <property type="protein sequence ID" value="RAK52783.1"/>
    <property type="molecule type" value="Genomic_DNA"/>
</dbReference>
<evidence type="ECO:0000259" key="3">
    <source>
        <dbReference type="Pfam" id="PF00501"/>
    </source>
</evidence>
<dbReference type="Gene3D" id="3.30.300.30">
    <property type="match status" value="1"/>
</dbReference>
<dbReference type="GO" id="GO:0005886">
    <property type="term" value="C:plasma membrane"/>
    <property type="evidence" value="ECO:0007669"/>
    <property type="project" value="TreeGrafter"/>
</dbReference>
<reference evidence="5" key="1">
    <citation type="submission" date="2018-05" db="EMBL/GenBank/DDBJ databases">
        <authorList>
            <person name="Li X."/>
        </authorList>
    </citation>
    <scope>NUCLEOTIDE SEQUENCE [LARGE SCALE GENOMIC DNA]</scope>
    <source>
        <strain evidence="5">YIM 73061</strain>
    </source>
</reference>
<comment type="similarity">
    <text evidence="1">Belongs to the ATP-dependent AMP-binding enzyme family.</text>
</comment>
<accession>A0A328AD88</accession>
<comment type="caution">
    <text evidence="4">The sequence shown here is derived from an EMBL/GenBank/DDBJ whole genome shotgun (WGS) entry which is preliminary data.</text>
</comment>
<keyword evidence="2 4" id="KW-0436">Ligase</keyword>
<evidence type="ECO:0000313" key="4">
    <source>
        <dbReference type="EMBL" id="RAK52783.1"/>
    </source>
</evidence>